<dbReference type="InterPro" id="IPR008011">
    <property type="entry name" value="Complex1_LYR_dom"/>
</dbReference>
<evidence type="ECO:0000313" key="3">
    <source>
        <dbReference type="Proteomes" id="UP000236333"/>
    </source>
</evidence>
<proteinExistence type="predicted"/>
<feature type="domain" description="Complex 1 LYR protein" evidence="1">
    <location>
        <begin position="8"/>
        <end position="55"/>
    </location>
</feature>
<dbReference type="EMBL" id="PGGS01001056">
    <property type="protein sequence ID" value="PNH01002.1"/>
    <property type="molecule type" value="Genomic_DNA"/>
</dbReference>
<name>A0A2J7ZL63_9CHLO</name>
<dbReference type="Proteomes" id="UP000236333">
    <property type="component" value="Unassembled WGS sequence"/>
</dbReference>
<dbReference type="AlphaFoldDB" id="A0A2J7ZL63"/>
<organism evidence="2 3">
    <name type="scientific">Tetrabaena socialis</name>
    <dbReference type="NCBI Taxonomy" id="47790"/>
    <lineage>
        <taxon>Eukaryota</taxon>
        <taxon>Viridiplantae</taxon>
        <taxon>Chlorophyta</taxon>
        <taxon>core chlorophytes</taxon>
        <taxon>Chlorophyceae</taxon>
        <taxon>CS clade</taxon>
        <taxon>Chlamydomonadales</taxon>
        <taxon>Tetrabaenaceae</taxon>
        <taxon>Tetrabaena</taxon>
    </lineage>
</organism>
<dbReference type="Pfam" id="PF05347">
    <property type="entry name" value="Complex1_LYR"/>
    <property type="match status" value="1"/>
</dbReference>
<sequence>MTSAFRPQALALYRTLLRSSYRWPGAAEEKQYIKQEASRLFRANLHLSDPGAIAEK</sequence>
<comment type="caution">
    <text evidence="2">The sequence shown here is derived from an EMBL/GenBank/DDBJ whole genome shotgun (WGS) entry which is preliminary data.</text>
</comment>
<reference evidence="2 3" key="1">
    <citation type="journal article" date="2017" name="Mol. Biol. Evol.">
        <title>The 4-celled Tetrabaena socialis nuclear genome reveals the essential components for genetic control of cell number at the origin of multicellularity in the volvocine lineage.</title>
        <authorList>
            <person name="Featherston J."/>
            <person name="Arakaki Y."/>
            <person name="Hanschen E.R."/>
            <person name="Ferris P.J."/>
            <person name="Michod R.E."/>
            <person name="Olson B.J.S.C."/>
            <person name="Nozaki H."/>
            <person name="Durand P.M."/>
        </authorList>
    </citation>
    <scope>NUCLEOTIDE SEQUENCE [LARGE SCALE GENOMIC DNA]</scope>
    <source>
        <strain evidence="2 3">NIES-571</strain>
    </source>
</reference>
<evidence type="ECO:0000313" key="2">
    <source>
        <dbReference type="EMBL" id="PNH01002.1"/>
    </source>
</evidence>
<evidence type="ECO:0000259" key="1">
    <source>
        <dbReference type="Pfam" id="PF05347"/>
    </source>
</evidence>
<feature type="non-terminal residue" evidence="2">
    <location>
        <position position="56"/>
    </location>
</feature>
<keyword evidence="3" id="KW-1185">Reference proteome</keyword>
<accession>A0A2J7ZL63</accession>
<protein>
    <submittedName>
        <fullName evidence="2">LYR motif-containing protein 1</fullName>
    </submittedName>
</protein>
<dbReference type="OrthoDB" id="275715at2759"/>
<gene>
    <name evidence="2" type="ORF">TSOC_013136</name>
</gene>